<name>A0A5C7FE04_9BACT</name>
<dbReference type="EMBL" id="VOXD01000022">
    <property type="protein sequence ID" value="TXF88468.1"/>
    <property type="molecule type" value="Genomic_DNA"/>
</dbReference>
<evidence type="ECO:0000313" key="1">
    <source>
        <dbReference type="EMBL" id="TXF88468.1"/>
    </source>
</evidence>
<sequence>MDYLLELKSGYDRVAHLLDIPDNTSGKESLLNQFFHLLIHGVVGTDEEAAEKLYGAGKDGSFPPYQKLKAKLKIHLPYRLCQLTTPVENAGPSTVFVAKMYLLWGRECKARHKVMATEWLMKEAFRLGESVEQFRIAREAAEELCELYAGPLYNPGLFQRFRKAVAHNAEQEETLGILQMHYYKLRGMETRRDRRLREAGNSFEAMFNETVELTRNREGTKVVNYGYGILVSISMLRRDPALGRKFAEEALVRAKNQTYRRDSLLKVKATSLIVQLSKLGDHHACLQVLEEWKHLSVPGTLGRYVYIFYRIISLLSLGRYPESVVESRAVNIAEVKKGYSKENALSYYFIFAYQFILAKAGLVPSENLPSQVANFRLHRFMNQVQVFEKNKQGYNIHIRIIELFHLVIHRNYDTFIDRMESVDKYVQRYLSEPEHRRNGLFLQLLASAGRYNFDADALELGEKKQIAEFMALENTAFLIDTASTEFIPYEAQWKIFLDILRAG</sequence>
<accession>A0A5C7FE04</accession>
<keyword evidence="2" id="KW-1185">Reference proteome</keyword>
<dbReference type="AlphaFoldDB" id="A0A5C7FE04"/>
<proteinExistence type="predicted"/>
<protein>
    <submittedName>
        <fullName evidence="1">Uncharacterized protein</fullName>
    </submittedName>
</protein>
<organism evidence="1 2">
    <name type="scientific">Neolewinella aurantiaca</name>
    <dbReference type="NCBI Taxonomy" id="2602767"/>
    <lineage>
        <taxon>Bacteria</taxon>
        <taxon>Pseudomonadati</taxon>
        <taxon>Bacteroidota</taxon>
        <taxon>Saprospiria</taxon>
        <taxon>Saprospirales</taxon>
        <taxon>Lewinellaceae</taxon>
        <taxon>Neolewinella</taxon>
    </lineage>
</organism>
<gene>
    <name evidence="1" type="ORF">FUA23_14375</name>
</gene>
<comment type="caution">
    <text evidence="1">The sequence shown here is derived from an EMBL/GenBank/DDBJ whole genome shotgun (WGS) entry which is preliminary data.</text>
</comment>
<dbReference type="RefSeq" id="WP_147931450.1">
    <property type="nucleotide sequence ID" value="NZ_VOXD01000022.1"/>
</dbReference>
<evidence type="ECO:0000313" key="2">
    <source>
        <dbReference type="Proteomes" id="UP000321907"/>
    </source>
</evidence>
<dbReference type="Proteomes" id="UP000321907">
    <property type="component" value="Unassembled WGS sequence"/>
</dbReference>
<reference evidence="1 2" key="1">
    <citation type="submission" date="2019-08" db="EMBL/GenBank/DDBJ databases">
        <title>Lewinella sp. strain SSH13 Genome sequencing and assembly.</title>
        <authorList>
            <person name="Kim I."/>
        </authorList>
    </citation>
    <scope>NUCLEOTIDE SEQUENCE [LARGE SCALE GENOMIC DNA]</scope>
    <source>
        <strain evidence="1 2">SSH13</strain>
    </source>
</reference>